<dbReference type="InterPro" id="IPR036250">
    <property type="entry name" value="AcylCo_DH-like_C"/>
</dbReference>
<organism evidence="9 10">
    <name type="scientific">Marmoricola endophyticus</name>
    <dbReference type="NCBI Taxonomy" id="2040280"/>
    <lineage>
        <taxon>Bacteria</taxon>
        <taxon>Bacillati</taxon>
        <taxon>Actinomycetota</taxon>
        <taxon>Actinomycetes</taxon>
        <taxon>Propionibacteriales</taxon>
        <taxon>Nocardioidaceae</taxon>
        <taxon>Marmoricola</taxon>
    </lineage>
</organism>
<evidence type="ECO:0000256" key="3">
    <source>
        <dbReference type="ARBA" id="ARBA00022630"/>
    </source>
</evidence>
<dbReference type="GO" id="GO:0006635">
    <property type="term" value="P:fatty acid beta-oxidation"/>
    <property type="evidence" value="ECO:0007669"/>
    <property type="project" value="InterPro"/>
</dbReference>
<keyword evidence="3 5" id="KW-0285">Flavoprotein</keyword>
<keyword evidence="4 5" id="KW-0274">FAD</keyword>
<dbReference type="Gene3D" id="1.10.540.10">
    <property type="entry name" value="Acyl-CoA dehydrogenase/oxidase, N-terminal domain"/>
    <property type="match status" value="1"/>
</dbReference>
<dbReference type="Pfam" id="PF02771">
    <property type="entry name" value="Acyl-CoA_dh_N"/>
    <property type="match status" value="1"/>
</dbReference>
<reference evidence="9" key="1">
    <citation type="journal article" date="2014" name="Int. J. Syst. Evol. Microbiol.">
        <title>Complete genome sequence of Corynebacterium casei LMG S-19264T (=DSM 44701T), isolated from a smear-ripened cheese.</title>
        <authorList>
            <consortium name="US DOE Joint Genome Institute (JGI-PGF)"/>
            <person name="Walter F."/>
            <person name="Albersmeier A."/>
            <person name="Kalinowski J."/>
            <person name="Ruckert C."/>
        </authorList>
    </citation>
    <scope>NUCLEOTIDE SEQUENCE</scope>
    <source>
        <strain evidence="9">CGMCC 1.16067</strain>
    </source>
</reference>
<evidence type="ECO:0000256" key="1">
    <source>
        <dbReference type="ARBA" id="ARBA00001974"/>
    </source>
</evidence>
<dbReference type="InterPro" id="IPR045008">
    <property type="entry name" value="ACX4-like"/>
</dbReference>
<feature type="domain" description="Acyl-CoA oxidase/dehydrogenase middle" evidence="7">
    <location>
        <begin position="135"/>
        <end position="228"/>
    </location>
</feature>
<dbReference type="SUPFAM" id="SSF47203">
    <property type="entry name" value="Acyl-CoA dehydrogenase C-terminal domain-like"/>
    <property type="match status" value="1"/>
</dbReference>
<keyword evidence="5" id="KW-0560">Oxidoreductase</keyword>
<dbReference type="Pfam" id="PF00441">
    <property type="entry name" value="Acyl-CoA_dh_1"/>
    <property type="match status" value="1"/>
</dbReference>
<evidence type="ECO:0000259" key="7">
    <source>
        <dbReference type="Pfam" id="PF02770"/>
    </source>
</evidence>
<dbReference type="InterPro" id="IPR046373">
    <property type="entry name" value="Acyl-CoA_Oxase/DH_mid-dom_sf"/>
</dbReference>
<dbReference type="RefSeq" id="WP_188779004.1">
    <property type="nucleotide sequence ID" value="NZ_BMKQ01000001.1"/>
</dbReference>
<proteinExistence type="inferred from homology"/>
<keyword evidence="10" id="KW-1185">Reference proteome</keyword>
<accession>A0A917BF27</accession>
<comment type="similarity">
    <text evidence="2 5">Belongs to the acyl-CoA dehydrogenase family.</text>
</comment>
<comment type="caution">
    <text evidence="9">The sequence shown here is derived from an EMBL/GenBank/DDBJ whole genome shotgun (WGS) entry which is preliminary data.</text>
</comment>
<dbReference type="PANTHER" id="PTHR43188:SF1">
    <property type="entry name" value="ACYL-COA DEHYDROGENASE"/>
    <property type="match status" value="1"/>
</dbReference>
<evidence type="ECO:0000256" key="5">
    <source>
        <dbReference type="RuleBase" id="RU362125"/>
    </source>
</evidence>
<feature type="domain" description="Acyl-CoA dehydrogenase/oxidase N-terminal" evidence="8">
    <location>
        <begin position="20"/>
        <end position="129"/>
    </location>
</feature>
<evidence type="ECO:0000313" key="9">
    <source>
        <dbReference type="EMBL" id="GGF40320.1"/>
    </source>
</evidence>
<dbReference type="InterPro" id="IPR009100">
    <property type="entry name" value="AcylCoA_DH/oxidase_NM_dom_sf"/>
</dbReference>
<feature type="domain" description="Acyl-CoA dehydrogenase/oxidase C-terminal" evidence="6">
    <location>
        <begin position="245"/>
        <end position="387"/>
    </location>
</feature>
<protein>
    <submittedName>
        <fullName evidence="9">Glutaryl-CoA dehydrogenase</fullName>
    </submittedName>
</protein>
<evidence type="ECO:0000256" key="2">
    <source>
        <dbReference type="ARBA" id="ARBA00009347"/>
    </source>
</evidence>
<gene>
    <name evidence="9" type="primary">gcdH</name>
    <name evidence="9" type="ORF">GCM10011519_12500</name>
</gene>
<dbReference type="PROSITE" id="PS00072">
    <property type="entry name" value="ACYL_COA_DH_1"/>
    <property type="match status" value="1"/>
</dbReference>
<evidence type="ECO:0000313" key="10">
    <source>
        <dbReference type="Proteomes" id="UP000649179"/>
    </source>
</evidence>
<dbReference type="EMBL" id="BMKQ01000001">
    <property type="protein sequence ID" value="GGF40320.1"/>
    <property type="molecule type" value="Genomic_DNA"/>
</dbReference>
<dbReference type="Proteomes" id="UP000649179">
    <property type="component" value="Unassembled WGS sequence"/>
</dbReference>
<dbReference type="InterPro" id="IPR006089">
    <property type="entry name" value="Acyl-CoA_DH_CS"/>
</dbReference>
<dbReference type="Gene3D" id="1.20.140.10">
    <property type="entry name" value="Butyryl-CoA Dehydrogenase, subunit A, domain 3"/>
    <property type="match status" value="1"/>
</dbReference>
<dbReference type="InterPro" id="IPR009075">
    <property type="entry name" value="AcylCo_DH/oxidase_C"/>
</dbReference>
<dbReference type="InterPro" id="IPR006091">
    <property type="entry name" value="Acyl-CoA_Oxase/DH_mid-dom"/>
</dbReference>
<dbReference type="Gene3D" id="2.40.110.10">
    <property type="entry name" value="Butyryl-CoA Dehydrogenase, subunit A, domain 2"/>
    <property type="match status" value="1"/>
</dbReference>
<dbReference type="PANTHER" id="PTHR43188">
    <property type="entry name" value="ACYL-COENZYME A OXIDASE"/>
    <property type="match status" value="1"/>
</dbReference>
<dbReference type="GO" id="GO:0003995">
    <property type="term" value="F:acyl-CoA dehydrogenase activity"/>
    <property type="evidence" value="ECO:0007669"/>
    <property type="project" value="InterPro"/>
</dbReference>
<evidence type="ECO:0000256" key="4">
    <source>
        <dbReference type="ARBA" id="ARBA00022827"/>
    </source>
</evidence>
<dbReference type="InterPro" id="IPR013786">
    <property type="entry name" value="AcylCoA_DH/ox_N"/>
</dbReference>
<sequence>MAKPANTTWDYFSYLDKLPEEQREILRRSEDYIEREIAPYAADAWSAAEFPFEVIEKFKELDTIGYHYPTASGRPAYGSLFTGFLQLQLARTDASLAVFNGVHTGLGMGSIYYGGSEEQVARLMPDLLSYDKIACFALTEPEGGSDVAGGMRTTAKRTGDSWTLNGAKRWIGNGTFADYIVVYARDVDDDNIKAFVVEKGTPGLTTTKIEHKIALRSVQNADVELVDVVVPESMRLQRIESWRDVAHQVLSRTRQGVGWLAVGVASRAYELARDYATQREQFGKPIGSYQLIQDKLFTMLGNVTVMLGNVVRLAELTDAGQATDAQAALVKGVNTARLRETVALGRDLFGGNGIVSSYGIGRAFDDAEALYSFEGTREMNALIVGKDVTGLSAFL</sequence>
<dbReference type="GO" id="GO:0050660">
    <property type="term" value="F:flavin adenine dinucleotide binding"/>
    <property type="evidence" value="ECO:0007669"/>
    <property type="project" value="InterPro"/>
</dbReference>
<name>A0A917BF27_9ACTN</name>
<evidence type="ECO:0000259" key="8">
    <source>
        <dbReference type="Pfam" id="PF02771"/>
    </source>
</evidence>
<evidence type="ECO:0000259" key="6">
    <source>
        <dbReference type="Pfam" id="PF00441"/>
    </source>
</evidence>
<dbReference type="AlphaFoldDB" id="A0A917BF27"/>
<reference evidence="9" key="2">
    <citation type="submission" date="2020-09" db="EMBL/GenBank/DDBJ databases">
        <authorList>
            <person name="Sun Q."/>
            <person name="Zhou Y."/>
        </authorList>
    </citation>
    <scope>NUCLEOTIDE SEQUENCE</scope>
    <source>
        <strain evidence="9">CGMCC 1.16067</strain>
    </source>
</reference>
<dbReference type="Pfam" id="PF02770">
    <property type="entry name" value="Acyl-CoA_dh_M"/>
    <property type="match status" value="1"/>
</dbReference>
<dbReference type="InterPro" id="IPR037069">
    <property type="entry name" value="AcylCoA_DH/ox_N_sf"/>
</dbReference>
<comment type="cofactor">
    <cofactor evidence="1 5">
        <name>FAD</name>
        <dbReference type="ChEBI" id="CHEBI:57692"/>
    </cofactor>
</comment>
<dbReference type="SUPFAM" id="SSF56645">
    <property type="entry name" value="Acyl-CoA dehydrogenase NM domain-like"/>
    <property type="match status" value="1"/>
</dbReference>